<organism evidence="2 3">
    <name type="scientific">Pseudooceanicola marinus</name>
    <dbReference type="NCBI Taxonomy" id="396013"/>
    <lineage>
        <taxon>Bacteria</taxon>
        <taxon>Pseudomonadati</taxon>
        <taxon>Pseudomonadota</taxon>
        <taxon>Alphaproteobacteria</taxon>
        <taxon>Rhodobacterales</taxon>
        <taxon>Paracoccaceae</taxon>
        <taxon>Pseudooceanicola</taxon>
    </lineage>
</organism>
<name>A0A1X6Z564_9RHOB</name>
<keyword evidence="1" id="KW-1133">Transmembrane helix</keyword>
<dbReference type="PANTHER" id="PTHR47755">
    <property type="entry name" value="CELL DIVISION PROTEIN FTSX"/>
    <property type="match status" value="1"/>
</dbReference>
<dbReference type="GO" id="GO:0051301">
    <property type="term" value="P:cell division"/>
    <property type="evidence" value="ECO:0007669"/>
    <property type="project" value="UniProtKB-KW"/>
</dbReference>
<reference evidence="2 3" key="1">
    <citation type="submission" date="2017-03" db="EMBL/GenBank/DDBJ databases">
        <authorList>
            <person name="Afonso C.L."/>
            <person name="Miller P.J."/>
            <person name="Scott M.A."/>
            <person name="Spackman E."/>
            <person name="Goraichik I."/>
            <person name="Dimitrov K.M."/>
            <person name="Suarez D.L."/>
            <person name="Swayne D.E."/>
        </authorList>
    </citation>
    <scope>NUCLEOTIDE SEQUENCE [LARGE SCALE GENOMIC DNA]</scope>
    <source>
        <strain evidence="2 3">CECT 7751</strain>
    </source>
</reference>
<sequence length="308" mass="32630">MNKRLSPRALAAISPLALLKGEPQADRVVPPTGFTARLTLFAAAAMTFLAVFALALSLATGRMAANWSQELARSSTLRISAPADQIAAQTEAALQVLATTRGVARARALTAEEQQGLLEPWFGPDLPVDSLPIPQLVEIVEDGEGYDAAGLRLRLQAEVPGAVLDDHARWRRPLVRAAERIRALGLLSLLLIGGVMAAMITLAANSALAANAQVIAVLRLVGARDEFIARAFVRRFTFRAFWGAALGMALGLAALLALPQAQAEGGFLTGLGLRGWHWIWPFVLPPVAAAVSFAATRAAARRMLGNLA</sequence>
<feature type="transmembrane region" description="Helical" evidence="1">
    <location>
        <begin position="236"/>
        <end position="258"/>
    </location>
</feature>
<dbReference type="EMBL" id="FWFN01000003">
    <property type="protein sequence ID" value="SLN39125.1"/>
    <property type="molecule type" value="Genomic_DNA"/>
</dbReference>
<proteinExistence type="predicted"/>
<keyword evidence="1" id="KW-0812">Transmembrane</keyword>
<feature type="transmembrane region" description="Helical" evidence="1">
    <location>
        <begin position="181"/>
        <end position="200"/>
    </location>
</feature>
<evidence type="ECO:0000313" key="2">
    <source>
        <dbReference type="EMBL" id="SLN39125.1"/>
    </source>
</evidence>
<dbReference type="PANTHER" id="PTHR47755:SF1">
    <property type="entry name" value="CELL DIVISION PROTEIN FTSX"/>
    <property type="match status" value="1"/>
</dbReference>
<dbReference type="Proteomes" id="UP000193963">
    <property type="component" value="Unassembled WGS sequence"/>
</dbReference>
<keyword evidence="1" id="KW-0472">Membrane</keyword>
<dbReference type="AlphaFoldDB" id="A0A1X6Z564"/>
<keyword evidence="2" id="KW-0132">Cell division</keyword>
<dbReference type="GO" id="GO:0032153">
    <property type="term" value="C:cell division site"/>
    <property type="evidence" value="ECO:0007669"/>
    <property type="project" value="TreeGrafter"/>
</dbReference>
<feature type="transmembrane region" description="Helical" evidence="1">
    <location>
        <begin position="39"/>
        <end position="59"/>
    </location>
</feature>
<keyword evidence="3" id="KW-1185">Reference proteome</keyword>
<evidence type="ECO:0000313" key="3">
    <source>
        <dbReference type="Proteomes" id="UP000193963"/>
    </source>
</evidence>
<keyword evidence="2" id="KW-0131">Cell cycle</keyword>
<evidence type="ECO:0000256" key="1">
    <source>
        <dbReference type="SAM" id="Phobius"/>
    </source>
</evidence>
<dbReference type="RefSeq" id="WP_408634046.1">
    <property type="nucleotide sequence ID" value="NZ_FWFN01000003.1"/>
</dbReference>
<dbReference type="InterPro" id="IPR004513">
    <property type="entry name" value="FtsX"/>
</dbReference>
<gene>
    <name evidence="2" type="ORF">PSM7751_01767</name>
</gene>
<protein>
    <submittedName>
        <fullName evidence="2">Cell division ABC transporter subunit FtsX</fullName>
    </submittedName>
</protein>
<feature type="transmembrane region" description="Helical" evidence="1">
    <location>
        <begin position="206"/>
        <end position="224"/>
    </location>
</feature>
<dbReference type="GO" id="GO:0016020">
    <property type="term" value="C:membrane"/>
    <property type="evidence" value="ECO:0007669"/>
    <property type="project" value="InterPro"/>
</dbReference>
<feature type="transmembrane region" description="Helical" evidence="1">
    <location>
        <begin position="278"/>
        <end position="300"/>
    </location>
</feature>
<accession>A0A1X6Z564</accession>